<dbReference type="AlphaFoldDB" id="A0A2H0VHN4"/>
<dbReference type="Proteomes" id="UP000230776">
    <property type="component" value="Unassembled WGS sequence"/>
</dbReference>
<dbReference type="EMBL" id="PFAG01000009">
    <property type="protein sequence ID" value="PIR98591.1"/>
    <property type="molecule type" value="Genomic_DNA"/>
</dbReference>
<feature type="transmembrane region" description="Helical" evidence="1">
    <location>
        <begin position="47"/>
        <end position="65"/>
    </location>
</feature>
<gene>
    <name evidence="2" type="ORF">COT88_00610</name>
</gene>
<sequence>MQFQVPQFIDTEDKIVGPLSIKQFAYAAGIAALLAVLFPLLEFWLWMIFFTIFGGFAAVLIFGRFNGRPITVLFRALFESIWAPSVYKYYSGKEIEGQKKAVSPITITATKSPIKPQPQIQEAAISEPPIAKPGISKAAKPDFGGIKNLMNRINTSKTAIPQREKPLQSQTDPFAFPKERYQEVTHITGEREVAKRVDYRK</sequence>
<accession>A0A2H0VHN4</accession>
<evidence type="ECO:0000313" key="3">
    <source>
        <dbReference type="Proteomes" id="UP000230776"/>
    </source>
</evidence>
<name>A0A2H0VHN4_9BACT</name>
<keyword evidence="1" id="KW-0472">Membrane</keyword>
<evidence type="ECO:0000256" key="1">
    <source>
        <dbReference type="SAM" id="Phobius"/>
    </source>
</evidence>
<keyword evidence="1" id="KW-0812">Transmembrane</keyword>
<organism evidence="2 3">
    <name type="scientific">Candidatus Colwellbacteria bacterium CG10_big_fil_rev_8_21_14_0_10_41_28</name>
    <dbReference type="NCBI Taxonomy" id="1974539"/>
    <lineage>
        <taxon>Bacteria</taxon>
        <taxon>Candidatus Colwelliibacteriota</taxon>
    </lineage>
</organism>
<proteinExistence type="predicted"/>
<reference evidence="3" key="1">
    <citation type="submission" date="2017-09" db="EMBL/GenBank/DDBJ databases">
        <title>Depth-based differentiation of microbial function through sediment-hosted aquifers and enrichment of novel symbionts in the deep terrestrial subsurface.</title>
        <authorList>
            <person name="Probst A.J."/>
            <person name="Ladd B."/>
            <person name="Jarett J.K."/>
            <person name="Geller-Mcgrath D.E."/>
            <person name="Sieber C.M.K."/>
            <person name="Emerson J.B."/>
            <person name="Anantharaman K."/>
            <person name="Thomas B.C."/>
            <person name="Malmstrom R."/>
            <person name="Stieglmeier M."/>
            <person name="Klingl A."/>
            <person name="Woyke T."/>
            <person name="Ryan C.M."/>
            <person name="Banfield J.F."/>
        </authorList>
    </citation>
    <scope>NUCLEOTIDE SEQUENCE [LARGE SCALE GENOMIC DNA]</scope>
</reference>
<evidence type="ECO:0008006" key="4">
    <source>
        <dbReference type="Google" id="ProtNLM"/>
    </source>
</evidence>
<comment type="caution">
    <text evidence="2">The sequence shown here is derived from an EMBL/GenBank/DDBJ whole genome shotgun (WGS) entry which is preliminary data.</text>
</comment>
<keyword evidence="1" id="KW-1133">Transmembrane helix</keyword>
<evidence type="ECO:0000313" key="2">
    <source>
        <dbReference type="EMBL" id="PIR98591.1"/>
    </source>
</evidence>
<feature type="transmembrane region" description="Helical" evidence="1">
    <location>
        <begin position="24"/>
        <end position="41"/>
    </location>
</feature>
<protein>
    <recommendedName>
        <fullName evidence="4">PrgI family protein</fullName>
    </recommendedName>
</protein>